<reference evidence="2" key="1">
    <citation type="submission" date="2019-04" db="EMBL/GenBank/DDBJ databases">
        <title>Friends and foes A comparative genomics studyof 23 Aspergillus species from section Flavi.</title>
        <authorList>
            <consortium name="DOE Joint Genome Institute"/>
            <person name="Kjaerbolling I."/>
            <person name="Vesth T."/>
            <person name="Frisvad J.C."/>
            <person name="Nybo J.L."/>
            <person name="Theobald S."/>
            <person name="Kildgaard S."/>
            <person name="Isbrandt T."/>
            <person name="Kuo A."/>
            <person name="Sato A."/>
            <person name="Lyhne E.K."/>
            <person name="Kogle M.E."/>
            <person name="Wiebenga A."/>
            <person name="Kun R.S."/>
            <person name="Lubbers R.J."/>
            <person name="Makela M.R."/>
            <person name="Barry K."/>
            <person name="Chovatia M."/>
            <person name="Clum A."/>
            <person name="Daum C."/>
            <person name="Haridas S."/>
            <person name="He G."/>
            <person name="LaButti K."/>
            <person name="Lipzen A."/>
            <person name="Mondo S."/>
            <person name="Riley R."/>
            <person name="Salamov A."/>
            <person name="Simmons B.A."/>
            <person name="Magnuson J.K."/>
            <person name="Henrissat B."/>
            <person name="Mortensen U.H."/>
            <person name="Larsen T.O."/>
            <person name="Devries R.P."/>
            <person name="Grigoriev I.V."/>
            <person name="Machida M."/>
            <person name="Baker S.E."/>
            <person name="Andersen M.R."/>
        </authorList>
    </citation>
    <scope>NUCLEOTIDE SEQUENCE [LARGE SCALE GENOMIC DNA]</scope>
    <source>
        <strain evidence="2">IBT 14317</strain>
    </source>
</reference>
<dbReference type="AlphaFoldDB" id="A0A5N7BUF1"/>
<dbReference type="OrthoDB" id="3497702at2759"/>
<accession>A0A5N7BUF1</accession>
<organism evidence="2">
    <name type="scientific">Petromyces alliaceus</name>
    <name type="common">Aspergillus alliaceus</name>
    <dbReference type="NCBI Taxonomy" id="209559"/>
    <lineage>
        <taxon>Eukaryota</taxon>
        <taxon>Fungi</taxon>
        <taxon>Dikarya</taxon>
        <taxon>Ascomycota</taxon>
        <taxon>Pezizomycotina</taxon>
        <taxon>Eurotiomycetes</taxon>
        <taxon>Eurotiomycetidae</taxon>
        <taxon>Eurotiales</taxon>
        <taxon>Aspergillaceae</taxon>
        <taxon>Aspergillus</taxon>
        <taxon>Aspergillus subgen. Circumdati</taxon>
    </lineage>
</organism>
<protein>
    <submittedName>
        <fullName evidence="2">Uncharacterized protein</fullName>
    </submittedName>
</protein>
<dbReference type="EMBL" id="ML735335">
    <property type="protein sequence ID" value="KAE8385461.1"/>
    <property type="molecule type" value="Genomic_DNA"/>
</dbReference>
<proteinExistence type="predicted"/>
<feature type="chain" id="PRO_5024935621" evidence="1">
    <location>
        <begin position="21"/>
        <end position="129"/>
    </location>
</feature>
<keyword evidence="1" id="KW-0732">Signal</keyword>
<gene>
    <name evidence="2" type="ORF">BDV23DRAFT_188261</name>
</gene>
<dbReference type="Proteomes" id="UP000326877">
    <property type="component" value="Unassembled WGS sequence"/>
</dbReference>
<sequence>MKFTTIFGLTLTLLTTSISAHPFFETWSDSVTIQFSNDWSGAHAEAKISADGKKHSIKSLFDGSALQSEDGNILATSAQLTKFDKNTVCRIVEPTTPVRTTLTASDTWAFLDRGAWVNLDRGSLWCFES</sequence>
<feature type="signal peptide" evidence="1">
    <location>
        <begin position="1"/>
        <end position="20"/>
    </location>
</feature>
<name>A0A5N7BUF1_PETAA</name>
<evidence type="ECO:0000313" key="2">
    <source>
        <dbReference type="EMBL" id="KAE8385461.1"/>
    </source>
</evidence>
<evidence type="ECO:0000256" key="1">
    <source>
        <dbReference type="SAM" id="SignalP"/>
    </source>
</evidence>